<proteinExistence type="predicted"/>
<protein>
    <submittedName>
        <fullName evidence="2">Uncharacterized protein</fullName>
    </submittedName>
</protein>
<keyword evidence="1" id="KW-1133">Transmembrane helix</keyword>
<dbReference type="EMBL" id="JAJPWV010000004">
    <property type="protein sequence ID" value="MCD8741616.1"/>
    <property type="molecule type" value="Genomic_DNA"/>
</dbReference>
<feature type="transmembrane region" description="Helical" evidence="1">
    <location>
        <begin position="51"/>
        <end position="71"/>
    </location>
</feature>
<comment type="caution">
    <text evidence="2">The sequence shown here is derived from an EMBL/GenBank/DDBJ whole genome shotgun (WGS) entry which is preliminary data.</text>
</comment>
<accession>A0ABS8U7F3</accession>
<name>A0ABS8U7F3_9SPHI</name>
<gene>
    <name evidence="2" type="ORF">LT679_13465</name>
</gene>
<organism evidence="2 3">
    <name type="scientific">Mucilaginibacter roseus</name>
    <dbReference type="NCBI Taxonomy" id="1528868"/>
    <lineage>
        <taxon>Bacteria</taxon>
        <taxon>Pseudomonadati</taxon>
        <taxon>Bacteroidota</taxon>
        <taxon>Sphingobacteriia</taxon>
        <taxon>Sphingobacteriales</taxon>
        <taxon>Sphingobacteriaceae</taxon>
        <taxon>Mucilaginibacter</taxon>
    </lineage>
</organism>
<keyword evidence="3" id="KW-1185">Reference proteome</keyword>
<evidence type="ECO:0000256" key="1">
    <source>
        <dbReference type="SAM" id="Phobius"/>
    </source>
</evidence>
<feature type="transmembrane region" description="Helical" evidence="1">
    <location>
        <begin position="26"/>
        <end position="46"/>
    </location>
</feature>
<dbReference type="RefSeq" id="WP_232178125.1">
    <property type="nucleotide sequence ID" value="NZ_JAJPWV010000004.1"/>
</dbReference>
<sequence>MAFTHPQPFIESFRSLSLTSTYDQSAFSAVAIAMLGQIVAIISIIAHNKNLLLGSIFILWLGFFVLTRTLFKDDLAMFSFCTGLPFFSLSIVTFYLTLRDIKATD</sequence>
<reference evidence="2 3" key="1">
    <citation type="submission" date="2021-12" db="EMBL/GenBank/DDBJ databases">
        <title>Mucilaginibacter roseus genome.</title>
        <authorList>
            <person name="Ferreira J.R."/>
            <person name="Newman J.D."/>
        </authorList>
    </citation>
    <scope>NUCLEOTIDE SEQUENCE [LARGE SCALE GENOMIC DNA]</scope>
    <source>
        <strain evidence="2 3">LMG 28454</strain>
    </source>
</reference>
<dbReference type="Proteomes" id="UP001199919">
    <property type="component" value="Unassembled WGS sequence"/>
</dbReference>
<feature type="transmembrane region" description="Helical" evidence="1">
    <location>
        <begin position="77"/>
        <end position="98"/>
    </location>
</feature>
<keyword evidence="1" id="KW-0812">Transmembrane</keyword>
<evidence type="ECO:0000313" key="2">
    <source>
        <dbReference type="EMBL" id="MCD8741616.1"/>
    </source>
</evidence>
<keyword evidence="1" id="KW-0472">Membrane</keyword>
<evidence type="ECO:0000313" key="3">
    <source>
        <dbReference type="Proteomes" id="UP001199919"/>
    </source>
</evidence>